<name>A0ABR6NIJ4_9SPHN</name>
<organism evidence="1 2">
    <name type="scientific">Sphingobium lignivorans</name>
    <dbReference type="NCBI Taxonomy" id="2735886"/>
    <lineage>
        <taxon>Bacteria</taxon>
        <taxon>Pseudomonadati</taxon>
        <taxon>Pseudomonadota</taxon>
        <taxon>Alphaproteobacteria</taxon>
        <taxon>Sphingomonadales</taxon>
        <taxon>Sphingomonadaceae</taxon>
        <taxon>Sphingobium</taxon>
    </lineage>
</organism>
<gene>
    <name evidence="1" type="ORF">HNP60_001978</name>
</gene>
<dbReference type="RefSeq" id="WP_184153044.1">
    <property type="nucleotide sequence ID" value="NZ_JACHKA010000001.1"/>
</dbReference>
<reference evidence="1 2" key="1">
    <citation type="submission" date="2020-08" db="EMBL/GenBank/DDBJ databases">
        <title>Exploring microbial biodiversity for novel pathways involved in the catabolism of aromatic compounds derived from lignin.</title>
        <authorList>
            <person name="Elkins J."/>
        </authorList>
    </citation>
    <scope>NUCLEOTIDE SEQUENCE [LARGE SCALE GENOMIC DNA]</scope>
    <source>
        <strain evidence="1 2">B1D3A</strain>
    </source>
</reference>
<evidence type="ECO:0000313" key="1">
    <source>
        <dbReference type="EMBL" id="MBB5986004.1"/>
    </source>
</evidence>
<comment type="caution">
    <text evidence="1">The sequence shown here is derived from an EMBL/GenBank/DDBJ whole genome shotgun (WGS) entry which is preliminary data.</text>
</comment>
<accession>A0ABR6NIJ4</accession>
<dbReference type="Proteomes" id="UP001138540">
    <property type="component" value="Unassembled WGS sequence"/>
</dbReference>
<keyword evidence="2" id="KW-1185">Reference proteome</keyword>
<sequence length="149" mass="16717">MTYATEFPDYDASSLPAIPAHWQDASWHNDPCPFWLISQSMGVFIDYVDPAQKEFPDTPRFAVIRMVEGQHSTDALPLLETDDWAQVLEMAATSMDEDRAIEIITWVEEPELLAELGQEAPYFSAPEIEAARAICAALDRKTLGGLTFH</sequence>
<proteinExistence type="predicted"/>
<dbReference type="EMBL" id="JACHKA010000001">
    <property type="protein sequence ID" value="MBB5986004.1"/>
    <property type="molecule type" value="Genomic_DNA"/>
</dbReference>
<protein>
    <submittedName>
        <fullName evidence="1">Uncharacterized protein</fullName>
    </submittedName>
</protein>
<evidence type="ECO:0000313" key="2">
    <source>
        <dbReference type="Proteomes" id="UP001138540"/>
    </source>
</evidence>